<dbReference type="InterPro" id="IPR055370">
    <property type="entry name" value="Lsr2_DNA-bd"/>
</dbReference>
<protein>
    <recommendedName>
        <fullName evidence="3">Lsr2 DNA-binding domain-containing protein</fullName>
    </recommendedName>
</protein>
<dbReference type="InterPro" id="IPR036625">
    <property type="entry name" value="E3-bd_dom_sf"/>
</dbReference>
<feature type="compositionally biased region" description="Polar residues" evidence="2">
    <location>
        <begin position="1"/>
        <end position="15"/>
    </location>
</feature>
<keyword evidence="5" id="KW-1185">Reference proteome</keyword>
<proteinExistence type="predicted"/>
<sequence length="94" mass="10044">MPSPITSTVRPQASSAEAPDARPVDERQGGAELPLPPPPVVPALPVMRPGGISSNELRAWGRAQGFVVPDRGRLPSELLRAWERATEEAGERAE</sequence>
<feature type="region of interest" description="Disordered" evidence="2">
    <location>
        <begin position="1"/>
        <end position="41"/>
    </location>
</feature>
<dbReference type="EMBL" id="JBIRUI010000001">
    <property type="protein sequence ID" value="MFI1712213.1"/>
    <property type="molecule type" value="Genomic_DNA"/>
</dbReference>
<accession>A0ABW7U0B4</accession>
<comment type="caution">
    <text evidence="4">The sequence shown here is derived from an EMBL/GenBank/DDBJ whole genome shotgun (WGS) entry which is preliminary data.</text>
</comment>
<name>A0ABW7U0B4_9ACTN</name>
<evidence type="ECO:0000259" key="3">
    <source>
        <dbReference type="Pfam" id="PF23359"/>
    </source>
</evidence>
<dbReference type="Gene3D" id="4.10.320.10">
    <property type="entry name" value="E3-binding domain"/>
    <property type="match status" value="1"/>
</dbReference>
<keyword evidence="1" id="KW-0238">DNA-binding</keyword>
<evidence type="ECO:0000256" key="1">
    <source>
        <dbReference type="ARBA" id="ARBA00023125"/>
    </source>
</evidence>
<reference evidence="4 5" key="1">
    <citation type="submission" date="2024-10" db="EMBL/GenBank/DDBJ databases">
        <title>The Natural Products Discovery Center: Release of the First 8490 Sequenced Strains for Exploring Actinobacteria Biosynthetic Diversity.</title>
        <authorList>
            <person name="Kalkreuter E."/>
            <person name="Kautsar S.A."/>
            <person name="Yang D."/>
            <person name="Bader C.D."/>
            <person name="Teijaro C.N."/>
            <person name="Fluegel L."/>
            <person name="Davis C.M."/>
            <person name="Simpson J.R."/>
            <person name="Lauterbach L."/>
            <person name="Steele A.D."/>
            <person name="Gui C."/>
            <person name="Meng S."/>
            <person name="Li G."/>
            <person name="Viehrig K."/>
            <person name="Ye F."/>
            <person name="Su P."/>
            <person name="Kiefer A.F."/>
            <person name="Nichols A."/>
            <person name="Cepeda A.J."/>
            <person name="Yan W."/>
            <person name="Fan B."/>
            <person name="Jiang Y."/>
            <person name="Adhikari A."/>
            <person name="Zheng C.-J."/>
            <person name="Schuster L."/>
            <person name="Cowan T.M."/>
            <person name="Smanski M.J."/>
            <person name="Chevrette M.G."/>
            <person name="De Carvalho L.P.S."/>
            <person name="Shen B."/>
        </authorList>
    </citation>
    <scope>NUCLEOTIDE SEQUENCE [LARGE SCALE GENOMIC DNA]</scope>
    <source>
        <strain evidence="4 5">NPDC020602</strain>
    </source>
</reference>
<organism evidence="4 5">
    <name type="scientific">Streptomyces litmocidini</name>
    <dbReference type="NCBI Taxonomy" id="67318"/>
    <lineage>
        <taxon>Bacteria</taxon>
        <taxon>Bacillati</taxon>
        <taxon>Actinomycetota</taxon>
        <taxon>Actinomycetes</taxon>
        <taxon>Kitasatosporales</taxon>
        <taxon>Streptomycetaceae</taxon>
        <taxon>Streptomyces</taxon>
    </lineage>
</organism>
<feature type="domain" description="Lsr2 DNA-binding" evidence="3">
    <location>
        <begin position="54"/>
        <end position="85"/>
    </location>
</feature>
<dbReference type="Pfam" id="PF23359">
    <property type="entry name" value="Lsr2_DNA-bd"/>
    <property type="match status" value="1"/>
</dbReference>
<dbReference type="RefSeq" id="WP_398706516.1">
    <property type="nucleotide sequence ID" value="NZ_JBIRUI010000001.1"/>
</dbReference>
<evidence type="ECO:0000313" key="5">
    <source>
        <dbReference type="Proteomes" id="UP001611339"/>
    </source>
</evidence>
<feature type="compositionally biased region" description="Basic and acidic residues" evidence="2">
    <location>
        <begin position="19"/>
        <end position="29"/>
    </location>
</feature>
<evidence type="ECO:0000256" key="2">
    <source>
        <dbReference type="SAM" id="MobiDB-lite"/>
    </source>
</evidence>
<gene>
    <name evidence="4" type="ORF">ACH407_01315</name>
</gene>
<evidence type="ECO:0000313" key="4">
    <source>
        <dbReference type="EMBL" id="MFI1712213.1"/>
    </source>
</evidence>
<dbReference type="Proteomes" id="UP001611339">
    <property type="component" value="Unassembled WGS sequence"/>
</dbReference>